<accession>A0A135LJA7</accession>
<feature type="compositionally biased region" description="Polar residues" evidence="1">
    <location>
        <begin position="23"/>
        <end position="36"/>
    </location>
</feature>
<dbReference type="AlphaFoldDB" id="A0A135LJA7"/>
<evidence type="ECO:0000313" key="3">
    <source>
        <dbReference type="Proteomes" id="UP000070168"/>
    </source>
</evidence>
<gene>
    <name evidence="2" type="ORF">PGRI_028700</name>
</gene>
<keyword evidence="3" id="KW-1185">Reference proteome</keyword>
<protein>
    <submittedName>
        <fullName evidence="2">Uncharacterized protein</fullName>
    </submittedName>
</protein>
<organism evidence="2 3">
    <name type="scientific">Penicillium patulum</name>
    <name type="common">Penicillium griseofulvum</name>
    <dbReference type="NCBI Taxonomy" id="5078"/>
    <lineage>
        <taxon>Eukaryota</taxon>
        <taxon>Fungi</taxon>
        <taxon>Dikarya</taxon>
        <taxon>Ascomycota</taxon>
        <taxon>Pezizomycotina</taxon>
        <taxon>Eurotiomycetes</taxon>
        <taxon>Eurotiomycetidae</taxon>
        <taxon>Eurotiales</taxon>
        <taxon>Aspergillaceae</taxon>
        <taxon>Penicillium</taxon>
    </lineage>
</organism>
<dbReference type="RefSeq" id="XP_040647536.1">
    <property type="nucleotide sequence ID" value="XM_040790583.1"/>
</dbReference>
<evidence type="ECO:0000313" key="2">
    <source>
        <dbReference type="EMBL" id="KXG49000.1"/>
    </source>
</evidence>
<feature type="region of interest" description="Disordered" evidence="1">
    <location>
        <begin position="20"/>
        <end position="39"/>
    </location>
</feature>
<evidence type="ECO:0000256" key="1">
    <source>
        <dbReference type="SAM" id="MobiDB-lite"/>
    </source>
</evidence>
<dbReference type="OrthoDB" id="10601509at2759"/>
<comment type="caution">
    <text evidence="2">The sequence shown here is derived from an EMBL/GenBank/DDBJ whole genome shotgun (WGS) entry which is preliminary data.</text>
</comment>
<proteinExistence type="predicted"/>
<reference evidence="2 3" key="1">
    <citation type="journal article" date="2016" name="BMC Genomics">
        <title>Genome sequencing and secondary metabolism of the postharvest pathogen Penicillium griseofulvum.</title>
        <authorList>
            <person name="Banani H."/>
            <person name="Marcet-Houben M."/>
            <person name="Ballester A.R."/>
            <person name="Abbruscato P."/>
            <person name="Gonzalez-Candelas L."/>
            <person name="Gabaldon T."/>
            <person name="Spadaro D."/>
        </authorList>
    </citation>
    <scope>NUCLEOTIDE SEQUENCE [LARGE SCALE GENOMIC DNA]</scope>
    <source>
        <strain evidence="2 3">PG3</strain>
    </source>
</reference>
<sequence length="531" mass="58517">MPLDIIPAAVIPASSSSRDMQEGSWTLRTSQGNQLTRRGRRGGCLNLNGSVTSRAAAKSAWLIKRAMSWVFPPPPMGTALAEYDKIRALCLQSATASEKSSGFGSLSYRSAVSQVHQYVTACDVIISEWESALNSLTLRTDRSGDSGISIKRRNPARNERGTFAINHYVGGSLVQLPYDNQAVTVGSLVPASLSTLGQETSHLEATCHANMHALCDHFPWDVITREPWYRYNWVLLKGYAEKSPFAALCALYAASHARSTYCKQRMQKELSERIGQAVMRIPMSLWGNLDFSNAVRAFCVDTGETSAHRFLDESSMMASTLAIRIINDACDVLTDMATLEPCNTFLMLCSRSMTERADCFLRNYATWETDHELLTGSAALSLVYSITLNRGSIHEKILQRYESGNFARRPRPCADCARATAHAPLLTEWEDLPPPCSHPTSSIAYPGLFGEALDRYRANDPEALSFLRPESTFGGALTRYALDISMRRPADVSLLVSPLLSLLLIESDLLYCVGVDSIPVEYIGPLLLDDS</sequence>
<name>A0A135LJA7_PENPA</name>
<dbReference type="EMBL" id="LHQR01000065">
    <property type="protein sequence ID" value="KXG49000.1"/>
    <property type="molecule type" value="Genomic_DNA"/>
</dbReference>
<dbReference type="GeneID" id="63705883"/>
<dbReference type="Proteomes" id="UP000070168">
    <property type="component" value="Unassembled WGS sequence"/>
</dbReference>